<sequence length="48" mass="5460">MAHQSLKVDLSDWSELRSLPHATPNSDRPHPSHPGKIRFRDDVLKSSL</sequence>
<evidence type="ECO:0000256" key="1">
    <source>
        <dbReference type="SAM" id="MobiDB-lite"/>
    </source>
</evidence>
<protein>
    <submittedName>
        <fullName evidence="2">Uncharacterized protein</fullName>
    </submittedName>
</protein>
<accession>A0ABV0JWH2</accession>
<evidence type="ECO:0000313" key="2">
    <source>
        <dbReference type="EMBL" id="MEP0867751.1"/>
    </source>
</evidence>
<keyword evidence="3" id="KW-1185">Reference proteome</keyword>
<evidence type="ECO:0000313" key="3">
    <source>
        <dbReference type="Proteomes" id="UP001442494"/>
    </source>
</evidence>
<dbReference type="Proteomes" id="UP001442494">
    <property type="component" value="Unassembled WGS sequence"/>
</dbReference>
<dbReference type="EMBL" id="JAMPKK010000085">
    <property type="protein sequence ID" value="MEP0867751.1"/>
    <property type="molecule type" value="Genomic_DNA"/>
</dbReference>
<organism evidence="2 3">
    <name type="scientific">Funiculus sociatus GB2-A5</name>
    <dbReference type="NCBI Taxonomy" id="2933946"/>
    <lineage>
        <taxon>Bacteria</taxon>
        <taxon>Bacillati</taxon>
        <taxon>Cyanobacteriota</taxon>
        <taxon>Cyanophyceae</taxon>
        <taxon>Coleofasciculales</taxon>
        <taxon>Coleofasciculaceae</taxon>
        <taxon>Funiculus</taxon>
    </lineage>
</organism>
<reference evidence="2 3" key="1">
    <citation type="submission" date="2022-04" db="EMBL/GenBank/DDBJ databases">
        <title>Positive selection, recombination, and allopatry shape intraspecific diversity of widespread and dominant cyanobacteria.</title>
        <authorList>
            <person name="Wei J."/>
            <person name="Shu W."/>
            <person name="Hu C."/>
        </authorList>
    </citation>
    <scope>NUCLEOTIDE SEQUENCE [LARGE SCALE GENOMIC DNA]</scope>
    <source>
        <strain evidence="2 3">GB2-A5</strain>
    </source>
</reference>
<feature type="compositionally biased region" description="Basic and acidic residues" evidence="1">
    <location>
        <begin position="38"/>
        <end position="48"/>
    </location>
</feature>
<name>A0ABV0JWH2_9CYAN</name>
<gene>
    <name evidence="2" type="ORF">NDI37_25225</name>
</gene>
<comment type="caution">
    <text evidence="2">The sequence shown here is derived from an EMBL/GenBank/DDBJ whole genome shotgun (WGS) entry which is preliminary data.</text>
</comment>
<proteinExistence type="predicted"/>
<feature type="region of interest" description="Disordered" evidence="1">
    <location>
        <begin position="18"/>
        <end position="48"/>
    </location>
</feature>